<proteinExistence type="predicted"/>
<dbReference type="PROSITE" id="PS50089">
    <property type="entry name" value="ZF_RING_2"/>
    <property type="match status" value="1"/>
</dbReference>
<reference evidence="5 6" key="1">
    <citation type="submission" date="2024-01" db="EMBL/GenBank/DDBJ databases">
        <title>The genome of the rayed Mediterranean limpet Patella caerulea (Linnaeus, 1758).</title>
        <authorList>
            <person name="Anh-Thu Weber A."/>
            <person name="Halstead-Nussloch G."/>
        </authorList>
    </citation>
    <scope>NUCLEOTIDE SEQUENCE [LARGE SCALE GENOMIC DNA]</scope>
    <source>
        <strain evidence="5">AATW-2023a</strain>
        <tissue evidence="5">Whole specimen</tissue>
    </source>
</reference>
<sequence>MGQKIAKKEPERGTRLYDEQRFEEAIEEFKLCLTRKPKSSEEFLLYGQICRCYLDIGKTGEALDFANKQMEQANQSNDNSMKSEAFFHLALCNELIGEFSKSISFCRNSLQIDETQNHLKAYLYLCLGNSYVGLSEFPKAWKSYYTALSRAHTNGDKLIEILVNTRLGILFTSLNDYDGGIDYCSKAWDLVNDIKESDPNIKYRRLVGVSLAVPYRKTGRYKDCTDLCEDAMKVAMLYGDTVVQVRCMVLFADIHRRRGDNERALPRYESALSLMERIGDRVGQVDALLGMSKTHTNLLKPQKAIELALKALEIAQKVGNKLQMLRCHSSLKSLYFDTRESTLSSRHHTLLKQLAEETDLYCGTCDEMMGQQPERLSVLICGHFIHGRCSSSKSESRQFCSICKKRPVTNLSSTAIDG</sequence>
<evidence type="ECO:0000313" key="5">
    <source>
        <dbReference type="EMBL" id="KAK6170425.1"/>
    </source>
</evidence>
<dbReference type="PANTHER" id="PTHR46574:SF1">
    <property type="entry name" value="43 KDA RECEPTOR-ASSOCIATED PROTEIN OF THE SYNAPSE"/>
    <property type="match status" value="1"/>
</dbReference>
<dbReference type="GO" id="GO:1900075">
    <property type="term" value="P:positive regulation of neuromuscular synaptic transmission"/>
    <property type="evidence" value="ECO:0007669"/>
    <property type="project" value="TreeGrafter"/>
</dbReference>
<accession>A0AAN8J640</accession>
<evidence type="ECO:0000256" key="1">
    <source>
        <dbReference type="ARBA" id="ARBA00022771"/>
    </source>
</evidence>
<dbReference type="Pfam" id="PF13424">
    <property type="entry name" value="TPR_12"/>
    <property type="match status" value="1"/>
</dbReference>
<dbReference type="GO" id="GO:0005886">
    <property type="term" value="C:plasma membrane"/>
    <property type="evidence" value="ECO:0007669"/>
    <property type="project" value="TreeGrafter"/>
</dbReference>
<gene>
    <name evidence="5" type="ORF">SNE40_018825</name>
</gene>
<dbReference type="InterPro" id="IPR019568">
    <property type="entry name" value="Rapsyn_myristoylation/link_N"/>
</dbReference>
<dbReference type="InterPro" id="IPR011990">
    <property type="entry name" value="TPR-like_helical_dom_sf"/>
</dbReference>
<dbReference type="Gene3D" id="1.25.40.10">
    <property type="entry name" value="Tetratricopeptide repeat domain"/>
    <property type="match status" value="3"/>
</dbReference>
<dbReference type="AlphaFoldDB" id="A0AAN8J640"/>
<feature type="domain" description="RING-type" evidence="4">
    <location>
        <begin position="362"/>
        <end position="404"/>
    </location>
</feature>
<comment type="caution">
    <text evidence="5">The sequence shown here is derived from an EMBL/GenBank/DDBJ whole genome shotgun (WGS) entry which is preliminary data.</text>
</comment>
<dbReference type="GO" id="GO:0007271">
    <property type="term" value="P:synaptic transmission, cholinergic"/>
    <property type="evidence" value="ECO:0007669"/>
    <property type="project" value="TreeGrafter"/>
</dbReference>
<organism evidence="5 6">
    <name type="scientific">Patella caerulea</name>
    <name type="common">Rayed Mediterranean limpet</name>
    <dbReference type="NCBI Taxonomy" id="87958"/>
    <lineage>
        <taxon>Eukaryota</taxon>
        <taxon>Metazoa</taxon>
        <taxon>Spiralia</taxon>
        <taxon>Lophotrochozoa</taxon>
        <taxon>Mollusca</taxon>
        <taxon>Gastropoda</taxon>
        <taxon>Patellogastropoda</taxon>
        <taxon>Patelloidea</taxon>
        <taxon>Patellidae</taxon>
        <taxon>Patella</taxon>
    </lineage>
</organism>
<dbReference type="InterPro" id="IPR001841">
    <property type="entry name" value="Znf_RING"/>
</dbReference>
<dbReference type="GO" id="GO:0043495">
    <property type="term" value="F:protein-membrane adaptor activity"/>
    <property type="evidence" value="ECO:0007669"/>
    <property type="project" value="InterPro"/>
</dbReference>
<name>A0AAN8J640_PATCE</name>
<dbReference type="GO" id="GO:0031594">
    <property type="term" value="C:neuromuscular junction"/>
    <property type="evidence" value="ECO:0007669"/>
    <property type="project" value="TreeGrafter"/>
</dbReference>
<evidence type="ECO:0000256" key="2">
    <source>
        <dbReference type="ARBA" id="ARBA00022833"/>
    </source>
</evidence>
<dbReference type="SUPFAM" id="SSF57850">
    <property type="entry name" value="RING/U-box"/>
    <property type="match status" value="1"/>
</dbReference>
<dbReference type="InterPro" id="IPR019734">
    <property type="entry name" value="TPR_rpt"/>
</dbReference>
<dbReference type="GO" id="GO:0008270">
    <property type="term" value="F:zinc ion binding"/>
    <property type="evidence" value="ECO:0007669"/>
    <property type="project" value="UniProtKB-KW"/>
</dbReference>
<evidence type="ECO:0000313" key="6">
    <source>
        <dbReference type="Proteomes" id="UP001347796"/>
    </source>
</evidence>
<evidence type="ECO:0000256" key="3">
    <source>
        <dbReference type="PROSITE-ProRule" id="PRU00175"/>
    </source>
</evidence>
<dbReference type="SMART" id="SM00028">
    <property type="entry name" value="TPR"/>
    <property type="match status" value="6"/>
</dbReference>
<dbReference type="Proteomes" id="UP001347796">
    <property type="component" value="Unassembled WGS sequence"/>
</dbReference>
<keyword evidence="1 3" id="KW-0479">Metal-binding</keyword>
<dbReference type="SUPFAM" id="SSF48452">
    <property type="entry name" value="TPR-like"/>
    <property type="match status" value="2"/>
</dbReference>
<keyword evidence="2" id="KW-0862">Zinc</keyword>
<dbReference type="EMBL" id="JAZGQO010000014">
    <property type="protein sequence ID" value="KAK6170425.1"/>
    <property type="molecule type" value="Genomic_DNA"/>
</dbReference>
<dbReference type="InterPro" id="IPR052480">
    <property type="entry name" value="RAPsyn"/>
</dbReference>
<keyword evidence="6" id="KW-1185">Reference proteome</keyword>
<evidence type="ECO:0000259" key="4">
    <source>
        <dbReference type="PROSITE" id="PS50089"/>
    </source>
</evidence>
<dbReference type="GO" id="GO:0033130">
    <property type="term" value="F:acetylcholine receptor binding"/>
    <property type="evidence" value="ECO:0007669"/>
    <property type="project" value="InterPro"/>
</dbReference>
<dbReference type="Pfam" id="PF10579">
    <property type="entry name" value="Rapsyn_N"/>
    <property type="match status" value="1"/>
</dbReference>
<keyword evidence="1 3" id="KW-0863">Zinc-finger</keyword>
<dbReference type="PANTHER" id="PTHR46574">
    <property type="entry name" value="43 KDA RECEPTOR-ASSOCIATED PROTEIN OF THE SYNAPSE"/>
    <property type="match status" value="1"/>
</dbReference>
<protein>
    <recommendedName>
        <fullName evidence="4">RING-type domain-containing protein</fullName>
    </recommendedName>
</protein>